<evidence type="ECO:0000313" key="2">
    <source>
        <dbReference type="Proteomes" id="UP000650533"/>
    </source>
</evidence>
<gene>
    <name evidence="1" type="ORF">RhiXN_05350</name>
</gene>
<dbReference type="EMBL" id="CP059659">
    <property type="protein sequence ID" value="QRW17348.1"/>
    <property type="molecule type" value="Genomic_DNA"/>
</dbReference>
<dbReference type="RefSeq" id="XP_043177585.1">
    <property type="nucleotide sequence ID" value="XM_043325166.1"/>
</dbReference>
<name>A0A8H8NS54_9AGAM</name>
<dbReference type="Proteomes" id="UP000650533">
    <property type="component" value="Chromosome 2"/>
</dbReference>
<accession>A0A8H8NS54</accession>
<dbReference type="GeneID" id="67027629"/>
<reference evidence="1" key="1">
    <citation type="submission" date="2020-05" db="EMBL/GenBank/DDBJ databases">
        <title>Evolutionary and genomic comparisons of hybrid uninucleate and nonhybrid Rhizoctonia fungi.</title>
        <authorList>
            <person name="Li C."/>
            <person name="Chen X."/>
        </authorList>
    </citation>
    <scope>NUCLEOTIDE SEQUENCE</scope>
    <source>
        <strain evidence="1">AG-1 IA</strain>
    </source>
</reference>
<sequence length="55" mass="6203">MLTSRPALEHHRPPVALSYRCQLPIQAYQITLVESVKFADKLAKAKPLATMLVTR</sequence>
<dbReference type="KEGG" id="rsx:RhiXN_05350"/>
<organism evidence="1 2">
    <name type="scientific">Rhizoctonia solani</name>
    <dbReference type="NCBI Taxonomy" id="456999"/>
    <lineage>
        <taxon>Eukaryota</taxon>
        <taxon>Fungi</taxon>
        <taxon>Dikarya</taxon>
        <taxon>Basidiomycota</taxon>
        <taxon>Agaricomycotina</taxon>
        <taxon>Agaricomycetes</taxon>
        <taxon>Cantharellales</taxon>
        <taxon>Ceratobasidiaceae</taxon>
        <taxon>Rhizoctonia</taxon>
    </lineage>
</organism>
<proteinExistence type="predicted"/>
<protein>
    <submittedName>
        <fullName evidence="1">Uncharacterized protein</fullName>
    </submittedName>
</protein>
<dbReference type="AlphaFoldDB" id="A0A8H8NS54"/>
<evidence type="ECO:0000313" key="1">
    <source>
        <dbReference type="EMBL" id="QRW17348.1"/>
    </source>
</evidence>